<sequence>MDDEFPPTPDLAELGLPDEFPPIRLPDLATLAQQARASAMLAKAREVAEWLDGREVSVKDHLLSAADIVVALHTLGWSGHEFEFRWDLAAELGFVDLGEDEAIPGPGLDDWPGGPDEMAIEVWDAAFEFVLTDAAWYEEDLDTDTDPELDPVGPTMMFVLFLAGAYGVPRDELSELVRDGLDRSHEDHDAVPGLLERLLELGAVQIDDEDVVRLTPLALSGMRERYVALGIDVPLVPPVEQMTAADLLAAAPALTSDEFGEEAVAWLALREPEQAGQELVGAAAAGDAVERMFAVQLIRSTGLGTEQLWRSAMTLPEVRPYAKTELPGEVPDIAEMAWLLTDSLAATGEIEDFSSAVPAGQEQEIFDAMWRLPHPEAGEVLTMIGAEHPDKKIAKSARKAAFKARS</sequence>
<proteinExistence type="predicted"/>
<protein>
    <submittedName>
        <fullName evidence="1">Uncharacterized protein</fullName>
    </submittedName>
</protein>
<reference evidence="1 2" key="1">
    <citation type="submission" date="2023-11" db="EMBL/GenBank/DDBJ databases">
        <title>Lentzea sokolovensis, sp. nov., Lentzea kristufkii, sp. nov., and Lentzea miocenensis, sp. nov., rare actinobacteria from Sokolov Coal Basin, Miocene lacustrine sediment, Czech Republic.</title>
        <authorList>
            <person name="Lara A."/>
            <person name="Kotroba L."/>
            <person name="Nouioui I."/>
            <person name="Neumann-Schaal M."/>
            <person name="Mast Y."/>
            <person name="Chronakova A."/>
        </authorList>
    </citation>
    <scope>NUCLEOTIDE SEQUENCE [LARGE SCALE GENOMIC DNA]</scope>
    <source>
        <strain evidence="1 2">BCCO 10_0856</strain>
    </source>
</reference>
<reference evidence="1 2" key="2">
    <citation type="submission" date="2023-11" db="EMBL/GenBank/DDBJ databases">
        <authorList>
            <person name="Lara A.C."/>
            <person name="Chronakova A."/>
        </authorList>
    </citation>
    <scope>NUCLEOTIDE SEQUENCE [LARGE SCALE GENOMIC DNA]</scope>
    <source>
        <strain evidence="1 2">BCCO 10_0856</strain>
    </source>
</reference>
<dbReference type="Proteomes" id="UP001285521">
    <property type="component" value="Unassembled WGS sequence"/>
</dbReference>
<keyword evidence="2" id="KW-1185">Reference proteome</keyword>
<gene>
    <name evidence="1" type="ORF">SK803_45510</name>
</gene>
<organism evidence="1 2">
    <name type="scientific">Lentzea miocenica</name>
    <dbReference type="NCBI Taxonomy" id="3095431"/>
    <lineage>
        <taxon>Bacteria</taxon>
        <taxon>Bacillati</taxon>
        <taxon>Actinomycetota</taxon>
        <taxon>Actinomycetes</taxon>
        <taxon>Pseudonocardiales</taxon>
        <taxon>Pseudonocardiaceae</taxon>
        <taxon>Lentzea</taxon>
    </lineage>
</organism>
<name>A0ABU4TH35_9PSEU</name>
<comment type="caution">
    <text evidence="1">The sequence shown here is derived from an EMBL/GenBank/DDBJ whole genome shotgun (WGS) entry which is preliminary data.</text>
</comment>
<accession>A0ABU4TH35</accession>
<evidence type="ECO:0000313" key="2">
    <source>
        <dbReference type="Proteomes" id="UP001285521"/>
    </source>
</evidence>
<evidence type="ECO:0000313" key="1">
    <source>
        <dbReference type="EMBL" id="MDX8037499.1"/>
    </source>
</evidence>
<dbReference type="RefSeq" id="WP_319972489.1">
    <property type="nucleotide sequence ID" value="NZ_JAXAVW010000070.1"/>
</dbReference>
<dbReference type="EMBL" id="JAXAVW010000070">
    <property type="protein sequence ID" value="MDX8037499.1"/>
    <property type="molecule type" value="Genomic_DNA"/>
</dbReference>